<dbReference type="GO" id="GO:0006744">
    <property type="term" value="P:ubiquinone biosynthetic process"/>
    <property type="evidence" value="ECO:0007669"/>
    <property type="project" value="UniProtKB-UniRule"/>
</dbReference>
<dbReference type="UniPathway" id="UPA00232"/>
<dbReference type="EC" id="2.5.1.39" evidence="12 13"/>
<comment type="cofactor">
    <cofactor evidence="1 12">
        <name>Mg(2+)</name>
        <dbReference type="ChEBI" id="CHEBI:18420"/>
    </cofactor>
</comment>
<keyword evidence="9 12" id="KW-0460">Magnesium</keyword>
<dbReference type="Proteomes" id="UP000056090">
    <property type="component" value="Chromosome"/>
</dbReference>
<dbReference type="AlphaFoldDB" id="A0A075NX72"/>
<evidence type="ECO:0000256" key="6">
    <source>
        <dbReference type="ARBA" id="ARBA00022679"/>
    </source>
</evidence>
<reference evidence="14 15" key="1">
    <citation type="submission" date="2014-06" db="EMBL/GenBank/DDBJ databases">
        <title>Genomes of Alteromonas australica, a world apart.</title>
        <authorList>
            <person name="Gonzaga A."/>
            <person name="Lopez-Perez M."/>
            <person name="Rodriguez-Valera F."/>
        </authorList>
    </citation>
    <scope>NUCLEOTIDE SEQUENCE [LARGE SCALE GENOMIC DNA]</scope>
    <source>
        <strain evidence="14 15">H 17</strain>
    </source>
</reference>
<dbReference type="eggNOG" id="COG0382">
    <property type="taxonomic scope" value="Bacteria"/>
</dbReference>
<evidence type="ECO:0000313" key="15">
    <source>
        <dbReference type="Proteomes" id="UP000056090"/>
    </source>
</evidence>
<dbReference type="InterPro" id="IPR006370">
    <property type="entry name" value="HB_polyprenyltransferase-like"/>
</dbReference>
<evidence type="ECO:0000256" key="13">
    <source>
        <dbReference type="NCBIfam" id="TIGR01474"/>
    </source>
</evidence>
<dbReference type="EMBL" id="CP008849">
    <property type="protein sequence ID" value="AIF97265.1"/>
    <property type="molecule type" value="Genomic_DNA"/>
</dbReference>
<sequence length="290" mass="32553">MKFSLRRKNLSAYYRLMRLDKPVGIYLLLWPTLWALIVASKGLPSLCITLIFLAGVVVMRSAGCVINDYADRKVDGSVKRTENRPLANGEVQANEALSLFSLHILAAFFLVLMLNWLTMALSVVALLLAASYPFMKRYTHLPQVVLGAAFGWAIPMGFMAVMETVPAYGWWLFAANLCWTVAYDTMYAMVDRDDDIKIGVKSTAVLFGRYDVTMIVALQACMLAILLGVGQMIDASWPYYVALVISALLFYRHYQFIKGKTREGCFTAFIENHQVGLVITLGLLLQYWLA</sequence>
<dbReference type="GO" id="GO:0008412">
    <property type="term" value="F:4-hydroxybenzoate polyprenyltransferase activity"/>
    <property type="evidence" value="ECO:0007669"/>
    <property type="project" value="UniProtKB-UniRule"/>
</dbReference>
<dbReference type="HAMAP" id="MF_01635">
    <property type="entry name" value="UbiA"/>
    <property type="match status" value="1"/>
</dbReference>
<keyword evidence="5 12" id="KW-0997">Cell inner membrane</keyword>
<dbReference type="InterPro" id="IPR000537">
    <property type="entry name" value="UbiA_prenyltransferase"/>
</dbReference>
<dbReference type="Pfam" id="PF01040">
    <property type="entry name" value="UbiA"/>
    <property type="match status" value="1"/>
</dbReference>
<evidence type="ECO:0000256" key="8">
    <source>
        <dbReference type="ARBA" id="ARBA00022692"/>
    </source>
</evidence>
<dbReference type="PANTHER" id="PTHR11048">
    <property type="entry name" value="PRENYLTRANSFERASES"/>
    <property type="match status" value="1"/>
</dbReference>
<evidence type="ECO:0000256" key="1">
    <source>
        <dbReference type="ARBA" id="ARBA00001946"/>
    </source>
</evidence>
<evidence type="ECO:0000256" key="10">
    <source>
        <dbReference type="ARBA" id="ARBA00022989"/>
    </source>
</evidence>
<keyword evidence="10 12" id="KW-1133">Transmembrane helix</keyword>
<keyword evidence="4 12" id="KW-1003">Cell membrane</keyword>
<feature type="transmembrane region" description="Helical" evidence="12">
    <location>
        <begin position="104"/>
        <end position="132"/>
    </location>
</feature>
<comment type="similarity">
    <text evidence="3 12">Belongs to the UbiA prenyltransferase family.</text>
</comment>
<evidence type="ECO:0000256" key="11">
    <source>
        <dbReference type="ARBA" id="ARBA00023136"/>
    </source>
</evidence>
<keyword evidence="7 12" id="KW-0831">Ubiquinone biosynthesis</keyword>
<evidence type="ECO:0000256" key="2">
    <source>
        <dbReference type="ARBA" id="ARBA00004141"/>
    </source>
</evidence>
<feature type="transmembrane region" description="Helical" evidence="12">
    <location>
        <begin position="168"/>
        <end position="190"/>
    </location>
</feature>
<dbReference type="RefSeq" id="WP_044055454.1">
    <property type="nucleotide sequence ID" value="NZ_CBCSKJ010000005.1"/>
</dbReference>
<evidence type="ECO:0000256" key="3">
    <source>
        <dbReference type="ARBA" id="ARBA00005985"/>
    </source>
</evidence>
<comment type="function">
    <text evidence="12">Catalyzes the prenylation of para-hydroxybenzoate (PHB) with an all-trans polyprenyl group. Mediates the second step in the final reaction sequence of ubiquinone-8 (UQ-8) biosynthesis, which is the condensation of the polyisoprenoid side chain with PHB, generating the first membrane-bound Q intermediate 3-octaprenyl-4-hydroxybenzoate.</text>
</comment>
<feature type="transmembrane region" description="Helical" evidence="12">
    <location>
        <begin position="25"/>
        <end position="53"/>
    </location>
</feature>
<name>A0A075NX72_9ALTE</name>
<dbReference type="FunFam" id="1.10.357.140:FF:000002">
    <property type="entry name" value="4-hydroxybenzoate octaprenyltransferase"/>
    <property type="match status" value="1"/>
</dbReference>
<feature type="transmembrane region" description="Helical" evidence="12">
    <location>
        <begin position="144"/>
        <end position="162"/>
    </location>
</feature>
<protein>
    <recommendedName>
        <fullName evidence="12 13">4-hydroxybenzoate octaprenyltransferase</fullName>
        <ecNumber evidence="12 13">2.5.1.39</ecNumber>
    </recommendedName>
    <alternativeName>
        <fullName evidence="12">4-HB polyprenyltransferase</fullName>
    </alternativeName>
</protein>
<dbReference type="NCBIfam" id="TIGR01474">
    <property type="entry name" value="ubiA_proteo"/>
    <property type="match status" value="1"/>
</dbReference>
<dbReference type="CDD" id="cd13959">
    <property type="entry name" value="PT_UbiA_COQ2"/>
    <property type="match status" value="1"/>
</dbReference>
<feature type="transmembrane region" description="Helical" evidence="12">
    <location>
        <begin position="237"/>
        <end position="254"/>
    </location>
</feature>
<evidence type="ECO:0000256" key="9">
    <source>
        <dbReference type="ARBA" id="ARBA00022842"/>
    </source>
</evidence>
<dbReference type="PANTHER" id="PTHR11048:SF28">
    <property type="entry name" value="4-HYDROXYBENZOATE POLYPRENYLTRANSFERASE, MITOCHONDRIAL"/>
    <property type="match status" value="1"/>
</dbReference>
<keyword evidence="6 12" id="KW-0808">Transferase</keyword>
<evidence type="ECO:0000256" key="12">
    <source>
        <dbReference type="HAMAP-Rule" id="MF_01635"/>
    </source>
</evidence>
<dbReference type="InterPro" id="IPR044878">
    <property type="entry name" value="UbiA_sf"/>
</dbReference>
<keyword evidence="11 12" id="KW-0472">Membrane</keyword>
<evidence type="ECO:0000256" key="5">
    <source>
        <dbReference type="ARBA" id="ARBA00022519"/>
    </source>
</evidence>
<dbReference type="Gene3D" id="1.10.357.140">
    <property type="entry name" value="UbiA prenyltransferase"/>
    <property type="match status" value="1"/>
</dbReference>
<comment type="subcellular location">
    <subcellularLocation>
        <location evidence="12">Cell inner membrane</location>
        <topology evidence="12">Multi-pass membrane protein</topology>
    </subcellularLocation>
    <subcellularLocation>
        <location evidence="2">Membrane</location>
        <topology evidence="2">Multi-pass membrane protein</topology>
    </subcellularLocation>
</comment>
<dbReference type="KEGG" id="aal:EP13_00360"/>
<accession>A0A075NX72</accession>
<gene>
    <name evidence="12 14" type="primary">ubiA</name>
    <name evidence="14" type="ORF">EP13_00360</name>
</gene>
<dbReference type="GeneID" id="78253399"/>
<comment type="pathway">
    <text evidence="12">Cofactor biosynthesis; ubiquinone biosynthesis.</text>
</comment>
<evidence type="ECO:0000256" key="7">
    <source>
        <dbReference type="ARBA" id="ARBA00022688"/>
    </source>
</evidence>
<feature type="transmembrane region" description="Helical" evidence="12">
    <location>
        <begin position="266"/>
        <end position="289"/>
    </location>
</feature>
<feature type="transmembrane region" description="Helical" evidence="12">
    <location>
        <begin position="210"/>
        <end position="231"/>
    </location>
</feature>
<dbReference type="Gene3D" id="1.20.120.1780">
    <property type="entry name" value="UbiA prenyltransferase"/>
    <property type="match status" value="1"/>
</dbReference>
<keyword evidence="8 12" id="KW-0812">Transmembrane</keyword>
<dbReference type="GO" id="GO:0005886">
    <property type="term" value="C:plasma membrane"/>
    <property type="evidence" value="ECO:0007669"/>
    <property type="project" value="UniProtKB-SubCell"/>
</dbReference>
<dbReference type="InterPro" id="IPR039653">
    <property type="entry name" value="Prenyltransferase"/>
</dbReference>
<dbReference type="FunFam" id="1.20.120.1780:FF:000001">
    <property type="entry name" value="4-hydroxybenzoate octaprenyltransferase"/>
    <property type="match status" value="1"/>
</dbReference>
<proteinExistence type="inferred from homology"/>
<comment type="catalytic activity">
    <reaction evidence="12">
        <text>all-trans-octaprenyl diphosphate + 4-hydroxybenzoate = 4-hydroxy-3-(all-trans-octaprenyl)benzoate + diphosphate</text>
        <dbReference type="Rhea" id="RHEA:27782"/>
        <dbReference type="ChEBI" id="CHEBI:1617"/>
        <dbReference type="ChEBI" id="CHEBI:17879"/>
        <dbReference type="ChEBI" id="CHEBI:33019"/>
        <dbReference type="ChEBI" id="CHEBI:57711"/>
        <dbReference type="EC" id="2.5.1.39"/>
    </reaction>
</comment>
<keyword evidence="15" id="KW-1185">Reference proteome</keyword>
<evidence type="ECO:0000256" key="4">
    <source>
        <dbReference type="ARBA" id="ARBA00022475"/>
    </source>
</evidence>
<organism evidence="14 15">
    <name type="scientific">Alteromonas australica</name>
    <dbReference type="NCBI Taxonomy" id="589873"/>
    <lineage>
        <taxon>Bacteria</taxon>
        <taxon>Pseudomonadati</taxon>
        <taxon>Pseudomonadota</taxon>
        <taxon>Gammaproteobacteria</taxon>
        <taxon>Alteromonadales</taxon>
        <taxon>Alteromonadaceae</taxon>
        <taxon>Alteromonas/Salinimonas group</taxon>
        <taxon>Alteromonas</taxon>
    </lineage>
</organism>
<evidence type="ECO:0000313" key="14">
    <source>
        <dbReference type="EMBL" id="AIF97265.1"/>
    </source>
</evidence>